<keyword evidence="5" id="KW-1185">Reference proteome</keyword>
<accession>A0A232LR13</accession>
<proteinExistence type="inferred from homology"/>
<dbReference type="InterPro" id="IPR036291">
    <property type="entry name" value="NAD(P)-bd_dom_sf"/>
</dbReference>
<evidence type="ECO:0008006" key="6">
    <source>
        <dbReference type="Google" id="ProtNLM"/>
    </source>
</evidence>
<dbReference type="PANTHER" id="PTHR43618:SF18">
    <property type="entry name" value="SHORT CHAIN DEHYDROGENASE_REDUCTASE FAMILY (AFU_ORTHOLOGUE AFUA_5G12480)"/>
    <property type="match status" value="1"/>
</dbReference>
<dbReference type="Gene3D" id="3.40.50.720">
    <property type="entry name" value="NAD(P)-binding Rossmann-like Domain"/>
    <property type="match status" value="1"/>
</dbReference>
<dbReference type="PRINTS" id="PR00081">
    <property type="entry name" value="GDHRDH"/>
</dbReference>
<keyword evidence="2" id="KW-0521">NADP</keyword>
<organism evidence="4 5">
    <name type="scientific">Elaphomyces granulatus</name>
    <dbReference type="NCBI Taxonomy" id="519963"/>
    <lineage>
        <taxon>Eukaryota</taxon>
        <taxon>Fungi</taxon>
        <taxon>Dikarya</taxon>
        <taxon>Ascomycota</taxon>
        <taxon>Pezizomycotina</taxon>
        <taxon>Eurotiomycetes</taxon>
        <taxon>Eurotiomycetidae</taxon>
        <taxon>Eurotiales</taxon>
        <taxon>Elaphomycetaceae</taxon>
        <taxon>Elaphomyces</taxon>
    </lineage>
</organism>
<dbReference type="Pfam" id="PF00106">
    <property type="entry name" value="adh_short"/>
    <property type="match status" value="1"/>
</dbReference>
<keyword evidence="3" id="KW-0560">Oxidoreductase</keyword>
<dbReference type="CDD" id="cd05233">
    <property type="entry name" value="SDR_c"/>
    <property type="match status" value="1"/>
</dbReference>
<evidence type="ECO:0000256" key="3">
    <source>
        <dbReference type="ARBA" id="ARBA00023002"/>
    </source>
</evidence>
<name>A0A232LR13_9EURO</name>
<evidence type="ECO:0000256" key="2">
    <source>
        <dbReference type="ARBA" id="ARBA00022857"/>
    </source>
</evidence>
<dbReference type="Proteomes" id="UP000243515">
    <property type="component" value="Unassembled WGS sequence"/>
</dbReference>
<dbReference type="OrthoDB" id="2962696at2759"/>
<dbReference type="GO" id="GO:0016491">
    <property type="term" value="F:oxidoreductase activity"/>
    <property type="evidence" value="ECO:0007669"/>
    <property type="project" value="UniProtKB-KW"/>
</dbReference>
<dbReference type="SUPFAM" id="SSF51735">
    <property type="entry name" value="NAD(P)-binding Rossmann-fold domains"/>
    <property type="match status" value="1"/>
</dbReference>
<dbReference type="EMBL" id="NPHW01005644">
    <property type="protein sequence ID" value="OXV06534.1"/>
    <property type="molecule type" value="Genomic_DNA"/>
</dbReference>
<evidence type="ECO:0000313" key="5">
    <source>
        <dbReference type="Proteomes" id="UP000243515"/>
    </source>
</evidence>
<reference evidence="4 5" key="1">
    <citation type="journal article" date="2015" name="Environ. Microbiol.">
        <title>Metagenome sequence of Elaphomyces granulatus from sporocarp tissue reveals Ascomycota ectomycorrhizal fingerprints of genome expansion and a Proteobacteria-rich microbiome.</title>
        <authorList>
            <person name="Quandt C.A."/>
            <person name="Kohler A."/>
            <person name="Hesse C.N."/>
            <person name="Sharpton T.J."/>
            <person name="Martin F."/>
            <person name="Spatafora J.W."/>
        </authorList>
    </citation>
    <scope>NUCLEOTIDE SEQUENCE [LARGE SCALE GENOMIC DNA]</scope>
    <source>
        <strain evidence="4 5">OSC145934</strain>
    </source>
</reference>
<dbReference type="AlphaFoldDB" id="A0A232LR13"/>
<dbReference type="InterPro" id="IPR052178">
    <property type="entry name" value="Sec_Metab_Biosynth_SDR"/>
</dbReference>
<evidence type="ECO:0000256" key="1">
    <source>
        <dbReference type="ARBA" id="ARBA00006484"/>
    </source>
</evidence>
<comment type="similarity">
    <text evidence="1">Belongs to the short-chain dehydrogenases/reductases (SDR) family.</text>
</comment>
<evidence type="ECO:0000313" key="4">
    <source>
        <dbReference type="EMBL" id="OXV06534.1"/>
    </source>
</evidence>
<dbReference type="PANTHER" id="PTHR43618">
    <property type="entry name" value="7-ALPHA-HYDROXYSTEROID DEHYDROGENASE"/>
    <property type="match status" value="1"/>
</dbReference>
<gene>
    <name evidence="4" type="ORF">Egran_05698</name>
</gene>
<comment type="caution">
    <text evidence="4">The sequence shown here is derived from an EMBL/GenBank/DDBJ whole genome shotgun (WGS) entry which is preliminary data.</text>
</comment>
<sequence length="292" mass="31208">MTSSSTDQLFRVDGLVALITGGGTGIGLMMTKALARNGASKVYISGRRKEVLEEAAKQSLHGNIIPLVADVSSKEDIEALAEHIRNDVGHLNLLVANAGIWGPGPGQPLGTTLQEVQAEAMKTTMDEWDKCFRTNVHGCYYSIMAVLDLLDEGNKRKNYCNGEVKSQVIVTGSVGGYSRIVGGRNAYRASKAAVTHLAKCLSTGFQEFGIRVNTLAPGLFPSDLAAPLIEKYNESAGEDGKLDRKRVPEERIGVEEDITGTLLYLVSRAGAYNNGNVCVLDGGLVSVMPASY</sequence>
<protein>
    <recommendedName>
        <fullName evidence="6">Ketoreductase (KR) domain-containing protein</fullName>
    </recommendedName>
</protein>
<dbReference type="InterPro" id="IPR002347">
    <property type="entry name" value="SDR_fam"/>
</dbReference>